<gene>
    <name evidence="1" type="ORF">ICN73_00180</name>
</gene>
<keyword evidence="2" id="KW-1185">Reference proteome</keyword>
<accession>A0A7L9GG03</accession>
<name>A0A7L9GG03_9PSED</name>
<organism evidence="1 2">
    <name type="scientific">Pseudomonas taiwanensis</name>
    <dbReference type="NCBI Taxonomy" id="470150"/>
    <lineage>
        <taxon>Bacteria</taxon>
        <taxon>Pseudomonadati</taxon>
        <taxon>Pseudomonadota</taxon>
        <taxon>Gammaproteobacteria</taxon>
        <taxon>Pseudomonadales</taxon>
        <taxon>Pseudomonadaceae</taxon>
        <taxon>Pseudomonas</taxon>
    </lineage>
</organism>
<protein>
    <submittedName>
        <fullName evidence="1">Uncharacterized protein</fullName>
    </submittedName>
</protein>
<dbReference type="EMBL" id="CP062699">
    <property type="protein sequence ID" value="QOJ91331.1"/>
    <property type="molecule type" value="Genomic_DNA"/>
</dbReference>
<evidence type="ECO:0000313" key="2">
    <source>
        <dbReference type="Proteomes" id="UP000593847"/>
    </source>
</evidence>
<sequence length="140" mass="16005">MSERSITQFFSALKAPLRMMRQSWGAVREDGAVFLRVWQDRCETHDGVRYVQLTHLEKYGGDGSNFGYNERRTHVEMIRDGASCYLVMCLAKDTEASPRDIKSFNKDTIFVGGSLKQFDGEWWVELAGKVASHELMSDSQ</sequence>
<proteinExistence type="predicted"/>
<reference evidence="1" key="1">
    <citation type="submission" date="2020-09" db="EMBL/GenBank/DDBJ databases">
        <title>Complete genome sequence of Pseudomonas taiwanensis CC, a plant growth-promoting and biotite-weathering strain.</title>
        <authorList>
            <person name="Cheng C."/>
        </authorList>
    </citation>
    <scope>NUCLEOTIDE SEQUENCE [LARGE SCALE GENOMIC DNA]</scope>
    <source>
        <strain evidence="1">WRS8</strain>
    </source>
</reference>
<dbReference type="KEGG" id="ptai:ICN73_00180"/>
<dbReference type="AlphaFoldDB" id="A0A7L9GG03"/>
<dbReference type="RefSeq" id="WP_014755657.1">
    <property type="nucleotide sequence ID" value="NZ_CP062699.1"/>
</dbReference>
<evidence type="ECO:0000313" key="1">
    <source>
        <dbReference type="EMBL" id="QOJ91331.1"/>
    </source>
</evidence>
<dbReference type="Proteomes" id="UP000593847">
    <property type="component" value="Chromosome"/>
</dbReference>